<organism evidence="2 3">
    <name type="scientific">Hypsibius exemplaris</name>
    <name type="common">Freshwater tardigrade</name>
    <dbReference type="NCBI Taxonomy" id="2072580"/>
    <lineage>
        <taxon>Eukaryota</taxon>
        <taxon>Metazoa</taxon>
        <taxon>Ecdysozoa</taxon>
        <taxon>Tardigrada</taxon>
        <taxon>Eutardigrada</taxon>
        <taxon>Parachela</taxon>
        <taxon>Hypsibioidea</taxon>
        <taxon>Hypsibiidae</taxon>
        <taxon>Hypsibius</taxon>
    </lineage>
</organism>
<accession>A0A9X6NDV0</accession>
<sequence>MSSQPNSRGNTPARTTTSKEQPPDTEMIAAIQLVLRGPLKGQGTTNNIEGEVKKIPWLASLENGVLLDRIDSTLKNNKGKLFQKVTGHPKTWEECGNPQQASNSGLPSSSTVTDDGLHVKIGQLENTIKGLHATNTQLHATIGQQKAQIDGLLSAQCGAAMNISGSGK</sequence>
<dbReference type="Proteomes" id="UP000192578">
    <property type="component" value="Unassembled WGS sequence"/>
</dbReference>
<reference evidence="3" key="1">
    <citation type="submission" date="2017-01" db="EMBL/GenBank/DDBJ databases">
        <title>Comparative genomics of anhydrobiosis in the tardigrade Hypsibius dujardini.</title>
        <authorList>
            <person name="Yoshida Y."/>
            <person name="Koutsovoulos G."/>
            <person name="Laetsch D."/>
            <person name="Stevens L."/>
            <person name="Kumar S."/>
            <person name="Horikawa D."/>
            <person name="Ishino K."/>
            <person name="Komine S."/>
            <person name="Tomita M."/>
            <person name="Blaxter M."/>
            <person name="Arakawa K."/>
        </authorList>
    </citation>
    <scope>NUCLEOTIDE SEQUENCE [LARGE SCALE GENOMIC DNA]</scope>
    <source>
        <strain evidence="3">Z151</strain>
    </source>
</reference>
<evidence type="ECO:0000313" key="3">
    <source>
        <dbReference type="Proteomes" id="UP000192578"/>
    </source>
</evidence>
<protein>
    <submittedName>
        <fullName evidence="2">Uncharacterized protein</fullName>
    </submittedName>
</protein>
<evidence type="ECO:0000313" key="2">
    <source>
        <dbReference type="EMBL" id="OWA52157.1"/>
    </source>
</evidence>
<name>A0A9X6NDV0_HYPEX</name>
<dbReference type="AlphaFoldDB" id="A0A9X6NDV0"/>
<keyword evidence="3" id="KW-1185">Reference proteome</keyword>
<feature type="region of interest" description="Disordered" evidence="1">
    <location>
        <begin position="1"/>
        <end position="24"/>
    </location>
</feature>
<dbReference type="EMBL" id="MTYJ01000254">
    <property type="protein sequence ID" value="OWA52157.1"/>
    <property type="molecule type" value="Genomic_DNA"/>
</dbReference>
<comment type="caution">
    <text evidence="2">The sequence shown here is derived from an EMBL/GenBank/DDBJ whole genome shotgun (WGS) entry which is preliminary data.</text>
</comment>
<gene>
    <name evidence="2" type="ORF">BV898_16617</name>
</gene>
<proteinExistence type="predicted"/>
<feature type="compositionally biased region" description="Polar residues" evidence="1">
    <location>
        <begin position="1"/>
        <end position="20"/>
    </location>
</feature>
<evidence type="ECO:0000256" key="1">
    <source>
        <dbReference type="SAM" id="MobiDB-lite"/>
    </source>
</evidence>